<dbReference type="EMBL" id="CP002505">
    <property type="protein sequence ID" value="ADW71839.1"/>
    <property type="molecule type" value="Genomic_DNA"/>
</dbReference>
<dbReference type="HOGENOM" id="CLU_058989_0_0_6"/>
<dbReference type="PANTHER" id="PTHR43731">
    <property type="entry name" value="RHOMBOID PROTEASE"/>
    <property type="match status" value="1"/>
</dbReference>
<protein>
    <recommendedName>
        <fullName evidence="9">Rhomboid protease GlpG</fullName>
        <ecNumber evidence="9">3.4.21.105</ecNumber>
    </recommendedName>
    <alternativeName>
        <fullName evidence="9">Intramembrane serine protease</fullName>
    </alternativeName>
</protein>
<keyword evidence="5 9" id="KW-0812">Transmembrane</keyword>
<sequence>MVRILNLNNPRLAQAFVDYMATQGFTLTMKHESQEVQLWLEDESRLEEAEKQVALFVRDPLHPRYQEASWKTGKAQPHLKMSHTPFLKTLRSRAGPLTIGMIVLSLAVFILQQMVGDELVMSWLAWPDSSRVFQLWRWFTPALMNFSFIALLINLAWWWYLASQIEMHLGSGKLFTVTLISALISGWGQSMVSGSWFGGLSGVVYALMGYAWLTGQLKPESRLYVPGGLLVISLIFMFIGYATGGAAVSNAAHAFGLGLGLIMAFVDTRTPRNKKNK</sequence>
<dbReference type="KEGG" id="rah:Rahaq_0209"/>
<dbReference type="SUPFAM" id="SSF144091">
    <property type="entry name" value="Rhomboid-like"/>
    <property type="match status" value="1"/>
</dbReference>
<evidence type="ECO:0000313" key="12">
    <source>
        <dbReference type="EMBL" id="ADW71839.1"/>
    </source>
</evidence>
<feature type="transmembrane region" description="Helical" evidence="9">
    <location>
        <begin position="223"/>
        <end position="241"/>
    </location>
</feature>
<feature type="active site" evidence="9">
    <location>
        <position position="253"/>
    </location>
</feature>
<evidence type="ECO:0000259" key="10">
    <source>
        <dbReference type="Pfam" id="PF01694"/>
    </source>
</evidence>
<dbReference type="InterPro" id="IPR022764">
    <property type="entry name" value="Peptidase_S54_rhomboid_dom"/>
</dbReference>
<dbReference type="Gene3D" id="3.30.70.2350">
    <property type="match status" value="1"/>
</dbReference>
<evidence type="ECO:0000256" key="8">
    <source>
        <dbReference type="ARBA" id="ARBA00023136"/>
    </source>
</evidence>
<feature type="transmembrane region" description="Helical" evidence="9">
    <location>
        <begin position="97"/>
        <end position="115"/>
    </location>
</feature>
<feature type="transmembrane region" description="Helical" evidence="9">
    <location>
        <begin position="135"/>
        <end position="160"/>
    </location>
</feature>
<dbReference type="GeneID" id="95419070"/>
<feature type="transmembrane region" description="Helical" evidence="9">
    <location>
        <begin position="247"/>
        <end position="266"/>
    </location>
</feature>
<dbReference type="GO" id="GO:0005886">
    <property type="term" value="C:plasma membrane"/>
    <property type="evidence" value="ECO:0007669"/>
    <property type="project" value="UniProtKB-SubCell"/>
</dbReference>
<feature type="transmembrane region" description="Helical" evidence="9">
    <location>
        <begin position="172"/>
        <end position="188"/>
    </location>
</feature>
<feature type="transmembrane region" description="Helical" evidence="9">
    <location>
        <begin position="194"/>
        <end position="211"/>
    </location>
</feature>
<dbReference type="AlphaFoldDB" id="A0A0H3F7C6"/>
<dbReference type="InterPro" id="IPR022732">
    <property type="entry name" value="Peptidase_S54_GlpG_N"/>
</dbReference>
<reference evidence="12 13" key="2">
    <citation type="journal article" date="2012" name="J. Bacteriol.">
        <title>Complete Genome Sequence of Rahnella sp. Strain Y9602, a Gammaproteobacterium Isolate from Metal- and Radionuclide-Contaminated Soil.</title>
        <authorList>
            <person name="Martinez R.J."/>
            <person name="Bruce D."/>
            <person name="Detter C."/>
            <person name="Goodwin L.A."/>
            <person name="Han J."/>
            <person name="Han C.S."/>
            <person name="Held B."/>
            <person name="Land M.L."/>
            <person name="Mikhailova N."/>
            <person name="Nolan M."/>
            <person name="Pennacchio L."/>
            <person name="Pitluck S."/>
            <person name="Tapia R."/>
            <person name="Woyke T."/>
            <person name="Sobecky P.A."/>
        </authorList>
    </citation>
    <scope>NUCLEOTIDE SEQUENCE [LARGE SCALE GENOMIC DNA]</scope>
    <source>
        <strain evidence="12 13">Y9602</strain>
    </source>
</reference>
<evidence type="ECO:0000259" key="11">
    <source>
        <dbReference type="Pfam" id="PF12122"/>
    </source>
</evidence>
<dbReference type="NCBIfam" id="NF008155">
    <property type="entry name" value="PRK10907.1"/>
    <property type="match status" value="1"/>
</dbReference>
<dbReference type="Gene3D" id="1.20.1540.10">
    <property type="entry name" value="Rhomboid-like"/>
    <property type="match status" value="1"/>
</dbReference>
<dbReference type="OrthoDB" id="9778341at2"/>
<dbReference type="PANTHER" id="PTHR43731:SF14">
    <property type="entry name" value="PRESENILIN-ASSOCIATED RHOMBOID-LIKE PROTEIN, MITOCHONDRIAL"/>
    <property type="match status" value="1"/>
</dbReference>
<dbReference type="InterPro" id="IPR035952">
    <property type="entry name" value="Rhomboid-like_sf"/>
</dbReference>
<evidence type="ECO:0000313" key="13">
    <source>
        <dbReference type="Proteomes" id="UP000007257"/>
    </source>
</evidence>
<feature type="active site" description="Nucleophile" evidence="9">
    <location>
        <position position="201"/>
    </location>
</feature>
<evidence type="ECO:0000256" key="6">
    <source>
        <dbReference type="ARBA" id="ARBA00022801"/>
    </source>
</evidence>
<organism evidence="12 13">
    <name type="scientific">Rahnella sp. (strain Y9602)</name>
    <dbReference type="NCBI Taxonomy" id="2703885"/>
    <lineage>
        <taxon>Bacteria</taxon>
        <taxon>Pseudomonadati</taxon>
        <taxon>Pseudomonadota</taxon>
        <taxon>Gammaproteobacteria</taxon>
        <taxon>Enterobacterales</taxon>
        <taxon>Yersiniaceae</taxon>
        <taxon>Rahnella</taxon>
    </lineage>
</organism>
<keyword evidence="6 9" id="KW-0378">Hydrolase</keyword>
<name>A0A0H3F7C6_RAHSY</name>
<comment type="function">
    <text evidence="9">Rhomboid-type serine protease that catalyzes intramembrane proteolysis.</text>
</comment>
<dbReference type="NCBIfam" id="TIGR04239">
    <property type="entry name" value="rhombo_GlpG"/>
    <property type="match status" value="1"/>
</dbReference>
<keyword evidence="3 9" id="KW-1003">Cell membrane</keyword>
<feature type="domain" description="Peptidase S54 GlpG peptidase N-terminal" evidence="11">
    <location>
        <begin position="1"/>
        <end position="81"/>
    </location>
</feature>
<dbReference type="eggNOG" id="COG0705">
    <property type="taxonomic scope" value="Bacteria"/>
</dbReference>
<evidence type="ECO:0000256" key="4">
    <source>
        <dbReference type="ARBA" id="ARBA00022519"/>
    </source>
</evidence>
<dbReference type="EC" id="3.4.21.105" evidence="9"/>
<evidence type="ECO:0000256" key="9">
    <source>
        <dbReference type="HAMAP-Rule" id="MF_01594"/>
    </source>
</evidence>
<dbReference type="GO" id="GO:0004252">
    <property type="term" value="F:serine-type endopeptidase activity"/>
    <property type="evidence" value="ECO:0007669"/>
    <property type="project" value="UniProtKB-UniRule"/>
</dbReference>
<keyword evidence="9" id="KW-0720">Serine protease</keyword>
<dbReference type="Proteomes" id="UP000007257">
    <property type="component" value="Chromosome"/>
</dbReference>
<reference evidence="13" key="1">
    <citation type="submission" date="2011-01" db="EMBL/GenBank/DDBJ databases">
        <title>Complete sequence of chromosome of Rahnella sp. Y9602.</title>
        <authorList>
            <consortium name="US DOE Joint Genome Institute"/>
            <person name="Lucas S."/>
            <person name="Copeland A."/>
            <person name="Lapidus A."/>
            <person name="Cheng J.-F."/>
            <person name="Goodwin L."/>
            <person name="Pitluck S."/>
            <person name="Lu M."/>
            <person name="Detter J.C."/>
            <person name="Han C."/>
            <person name="Tapia R."/>
            <person name="Land M."/>
            <person name="Hauser L."/>
            <person name="Kyrpides N."/>
            <person name="Ivanova N."/>
            <person name="Ovchinnikova G."/>
            <person name="Pagani I."/>
            <person name="Sobecky P.A."/>
            <person name="Martinez R.J."/>
            <person name="Woyke T."/>
        </authorList>
    </citation>
    <scope>NUCLEOTIDE SEQUENCE [LARGE SCALE GENOMIC DNA]</scope>
    <source>
        <strain evidence="13">Y9602</strain>
    </source>
</reference>
<comment type="subcellular location">
    <subcellularLocation>
        <location evidence="9">Cell inner membrane</location>
        <topology evidence="9">Multi-pass membrane protein</topology>
    </subcellularLocation>
    <subcellularLocation>
        <location evidence="1">Membrane</location>
        <topology evidence="1">Multi-pass membrane protein</topology>
    </subcellularLocation>
</comment>
<dbReference type="GO" id="GO:0006508">
    <property type="term" value="P:proteolysis"/>
    <property type="evidence" value="ECO:0007669"/>
    <property type="project" value="UniProtKB-UniRule"/>
</dbReference>
<dbReference type="InterPro" id="IPR050925">
    <property type="entry name" value="Rhomboid_protease_S54"/>
</dbReference>
<keyword evidence="9 12" id="KW-0645">Protease</keyword>
<dbReference type="RefSeq" id="WP_013573557.1">
    <property type="nucleotide sequence ID" value="NC_015061.1"/>
</dbReference>
<comment type="catalytic activity">
    <reaction evidence="9">
        <text>Cleaves type-1 transmembrane domains using a catalytic dyad composed of serine and histidine that are contributed by different transmembrane domains.</text>
        <dbReference type="EC" id="3.4.21.105"/>
    </reaction>
</comment>
<dbReference type="Pfam" id="PF01694">
    <property type="entry name" value="Rhomboid"/>
    <property type="match status" value="1"/>
</dbReference>
<accession>A0A0H3F7C6</accession>
<keyword evidence="4 9" id="KW-0997">Cell inner membrane</keyword>
<evidence type="ECO:0000256" key="5">
    <source>
        <dbReference type="ARBA" id="ARBA00022692"/>
    </source>
</evidence>
<keyword evidence="8 9" id="KW-0472">Membrane</keyword>
<evidence type="ECO:0000256" key="1">
    <source>
        <dbReference type="ARBA" id="ARBA00004141"/>
    </source>
</evidence>
<dbReference type="InterPro" id="IPR023662">
    <property type="entry name" value="Rhomboid_protease_GlpG"/>
</dbReference>
<evidence type="ECO:0000256" key="3">
    <source>
        <dbReference type="ARBA" id="ARBA00022475"/>
    </source>
</evidence>
<evidence type="ECO:0000256" key="7">
    <source>
        <dbReference type="ARBA" id="ARBA00022989"/>
    </source>
</evidence>
<dbReference type="Pfam" id="PF12122">
    <property type="entry name" value="Rhomboid_N"/>
    <property type="match status" value="1"/>
</dbReference>
<evidence type="ECO:0000256" key="2">
    <source>
        <dbReference type="ARBA" id="ARBA00009045"/>
    </source>
</evidence>
<proteinExistence type="inferred from homology"/>
<dbReference type="HAMAP" id="MF_01594">
    <property type="entry name" value="Rhomboid_GlpG"/>
    <property type="match status" value="1"/>
</dbReference>
<gene>
    <name evidence="9" type="primary">glpG</name>
    <name evidence="12" type="ordered locus">Rahaq_0209</name>
</gene>
<feature type="domain" description="Peptidase S54 rhomboid" evidence="10">
    <location>
        <begin position="134"/>
        <end position="267"/>
    </location>
</feature>
<keyword evidence="7 9" id="KW-1133">Transmembrane helix</keyword>
<comment type="similarity">
    <text evidence="2 9">Belongs to the peptidase S54 family.</text>
</comment>
<dbReference type="InterPro" id="IPR038236">
    <property type="entry name" value="GlpG_N_sf"/>
</dbReference>